<dbReference type="GO" id="GO:0032933">
    <property type="term" value="P:SREBP signaling pathway"/>
    <property type="evidence" value="ECO:0007669"/>
    <property type="project" value="InterPro"/>
</dbReference>
<keyword evidence="4" id="KW-1185">Reference proteome</keyword>
<dbReference type="HOGENOM" id="CLU_052067_0_0_1"/>
<evidence type="ECO:0000259" key="2">
    <source>
        <dbReference type="Pfam" id="PF08508"/>
    </source>
</evidence>
<organism evidence="3 4">
    <name type="scientific">Coniosporium apollinis (strain CBS 100218)</name>
    <name type="common">Rock-inhabiting black yeast</name>
    <dbReference type="NCBI Taxonomy" id="1168221"/>
    <lineage>
        <taxon>Eukaryota</taxon>
        <taxon>Fungi</taxon>
        <taxon>Dikarya</taxon>
        <taxon>Ascomycota</taxon>
        <taxon>Pezizomycotina</taxon>
        <taxon>Dothideomycetes</taxon>
        <taxon>Dothideomycetes incertae sedis</taxon>
        <taxon>Coniosporium</taxon>
    </lineage>
</organism>
<feature type="domain" description="DUF1746" evidence="2">
    <location>
        <begin position="67"/>
        <end position="179"/>
    </location>
</feature>
<feature type="compositionally biased region" description="Polar residues" evidence="1">
    <location>
        <begin position="1"/>
        <end position="25"/>
    </location>
</feature>
<proteinExistence type="predicted"/>
<dbReference type="eggNOG" id="ENOG502S4TY">
    <property type="taxonomic scope" value="Eukaryota"/>
</dbReference>
<dbReference type="AlphaFoldDB" id="R7YKN8"/>
<dbReference type="InterPro" id="IPR013715">
    <property type="entry name" value="DUF1746"/>
</dbReference>
<dbReference type="GO" id="GO:0044695">
    <property type="term" value="C:Dsc E3 ubiquitin ligase complex"/>
    <property type="evidence" value="ECO:0007669"/>
    <property type="project" value="InterPro"/>
</dbReference>
<feature type="region of interest" description="Disordered" evidence="1">
    <location>
        <begin position="192"/>
        <end position="273"/>
    </location>
</feature>
<dbReference type="RefSeq" id="XP_007777799.1">
    <property type="nucleotide sequence ID" value="XM_007779609.1"/>
</dbReference>
<dbReference type="PANTHER" id="PTHR39405">
    <property type="entry name" value="DSC E3 UBIQUITIN LIGASE COMPLEX SUBUNIT 4"/>
    <property type="match status" value="1"/>
</dbReference>
<sequence>MNDGASSSAAIGSPTSAYASPTSRTIGVARGEGEDEGAAELRRTMKERERRAKNKRVDFLDDLLRTLDILAYAELSAAYYMDCSFLRFALRASTQFFYLTPKPPLFPEAPKHRPYIGAIVGSNVLCLLLHLFLAAPAAGEATRGYLHGGLMIDFIGQEGPTSKLHLAVLDVMILLLQLIALATHLKRQDLKRTLPTPSPTAPQDPHTAEPLPQPPTDSQATGPSPPAVAQDHDAEEQGILRRSSTASSMQDQPNETDDLLAESPHDGPAASPVRNTNLLDAYAAGQASIANLYVWDTVRDQFRAWQGRPATAPATGTVASATGFAAQLAGRRFGIRIPLGGGR</sequence>
<gene>
    <name evidence="3" type="ORF">W97_01704</name>
</gene>
<dbReference type="InterPro" id="IPR038967">
    <property type="entry name" value="Dsc4-like"/>
</dbReference>
<name>R7YKN8_CONA1</name>
<protein>
    <recommendedName>
        <fullName evidence="2">DUF1746 domain-containing protein</fullName>
    </recommendedName>
</protein>
<accession>R7YKN8</accession>
<dbReference type="Proteomes" id="UP000016924">
    <property type="component" value="Unassembled WGS sequence"/>
</dbReference>
<dbReference type="GeneID" id="19899015"/>
<dbReference type="EMBL" id="JH767559">
    <property type="protein sequence ID" value="EON62482.1"/>
    <property type="molecule type" value="Genomic_DNA"/>
</dbReference>
<evidence type="ECO:0000313" key="4">
    <source>
        <dbReference type="Proteomes" id="UP000016924"/>
    </source>
</evidence>
<dbReference type="GO" id="GO:0005783">
    <property type="term" value="C:endoplasmic reticulum"/>
    <property type="evidence" value="ECO:0007669"/>
    <property type="project" value="TreeGrafter"/>
</dbReference>
<feature type="compositionally biased region" description="Polar residues" evidence="1">
    <location>
        <begin position="242"/>
        <end position="253"/>
    </location>
</feature>
<dbReference type="OrthoDB" id="5428737at2759"/>
<dbReference type="OMA" id="DCSFFWL"/>
<reference evidence="4" key="1">
    <citation type="submission" date="2012-06" db="EMBL/GenBank/DDBJ databases">
        <title>The genome sequence of Coniosporium apollinis CBS 100218.</title>
        <authorList>
            <consortium name="The Broad Institute Genome Sequencing Platform"/>
            <person name="Cuomo C."/>
            <person name="Gorbushina A."/>
            <person name="Noack S."/>
            <person name="Walker B."/>
            <person name="Young S.K."/>
            <person name="Zeng Q."/>
            <person name="Gargeya S."/>
            <person name="Fitzgerald M."/>
            <person name="Haas B."/>
            <person name="Abouelleil A."/>
            <person name="Alvarado L."/>
            <person name="Arachchi H.M."/>
            <person name="Berlin A.M."/>
            <person name="Chapman S.B."/>
            <person name="Goldberg J."/>
            <person name="Griggs A."/>
            <person name="Gujja S."/>
            <person name="Hansen M."/>
            <person name="Howarth C."/>
            <person name="Imamovic A."/>
            <person name="Larimer J."/>
            <person name="McCowan C."/>
            <person name="Montmayeur A."/>
            <person name="Murphy C."/>
            <person name="Neiman D."/>
            <person name="Pearson M."/>
            <person name="Priest M."/>
            <person name="Roberts A."/>
            <person name="Saif S."/>
            <person name="Shea T."/>
            <person name="Sisk P."/>
            <person name="Sykes S."/>
            <person name="Wortman J."/>
            <person name="Nusbaum C."/>
            <person name="Birren B."/>
        </authorList>
    </citation>
    <scope>NUCLEOTIDE SEQUENCE [LARGE SCALE GENOMIC DNA]</scope>
    <source>
        <strain evidence="4">CBS 100218</strain>
    </source>
</reference>
<dbReference type="Pfam" id="PF08508">
    <property type="entry name" value="DUF1746"/>
    <property type="match status" value="1"/>
</dbReference>
<feature type="region of interest" description="Disordered" evidence="1">
    <location>
        <begin position="1"/>
        <end position="39"/>
    </location>
</feature>
<dbReference type="PANTHER" id="PTHR39405:SF1">
    <property type="entry name" value="DSC E3 UBIQUITIN LIGASE COMPLEX SUBUNIT 4"/>
    <property type="match status" value="1"/>
</dbReference>
<evidence type="ECO:0000256" key="1">
    <source>
        <dbReference type="SAM" id="MobiDB-lite"/>
    </source>
</evidence>
<evidence type="ECO:0000313" key="3">
    <source>
        <dbReference type="EMBL" id="EON62482.1"/>
    </source>
</evidence>